<sequence length="166" mass="19029">MKTITIIISVFAMVILSSCNQKTDSNAMLENSQTRTALFDAIANNHSYMTEFMDNMKGNDHAMQMMQGNQQMMGNMMKGQGMQMMMKDSMMMKNMMKDSMMMKNMMQSMMKDGMMMGDMMKMMHEKGMMSEDCMESCMDMMAEKGVDNIEQAKLELSKSQSHGDHH</sequence>
<protein>
    <recommendedName>
        <fullName evidence="3">DUF4175 domain-containing protein</fullName>
    </recommendedName>
</protein>
<name>A0ABT5Y0P9_9FLAO</name>
<dbReference type="PROSITE" id="PS51257">
    <property type="entry name" value="PROKAR_LIPOPROTEIN"/>
    <property type="match status" value="1"/>
</dbReference>
<comment type="caution">
    <text evidence="1">The sequence shown here is derived from an EMBL/GenBank/DDBJ whole genome shotgun (WGS) entry which is preliminary data.</text>
</comment>
<evidence type="ECO:0008006" key="3">
    <source>
        <dbReference type="Google" id="ProtNLM"/>
    </source>
</evidence>
<dbReference type="EMBL" id="JARFVB010000005">
    <property type="protein sequence ID" value="MDF0716622.1"/>
    <property type="molecule type" value="Genomic_DNA"/>
</dbReference>
<evidence type="ECO:0000313" key="1">
    <source>
        <dbReference type="EMBL" id="MDF0716622.1"/>
    </source>
</evidence>
<evidence type="ECO:0000313" key="2">
    <source>
        <dbReference type="Proteomes" id="UP001221366"/>
    </source>
</evidence>
<accession>A0ABT5Y0P9</accession>
<proteinExistence type="predicted"/>
<gene>
    <name evidence="1" type="ORF">PY092_10720</name>
</gene>
<keyword evidence="2" id="KW-1185">Reference proteome</keyword>
<organism evidence="1 2">
    <name type="scientific">Flagellimonas yonaguniensis</name>
    <dbReference type="NCBI Taxonomy" id="3031325"/>
    <lineage>
        <taxon>Bacteria</taxon>
        <taxon>Pseudomonadati</taxon>
        <taxon>Bacteroidota</taxon>
        <taxon>Flavobacteriia</taxon>
        <taxon>Flavobacteriales</taxon>
        <taxon>Flavobacteriaceae</taxon>
        <taxon>Flagellimonas</taxon>
    </lineage>
</organism>
<dbReference type="Proteomes" id="UP001221366">
    <property type="component" value="Unassembled WGS sequence"/>
</dbReference>
<dbReference type="RefSeq" id="WP_275615835.1">
    <property type="nucleotide sequence ID" value="NZ_JARFVB010000005.1"/>
</dbReference>
<reference evidence="1 2" key="1">
    <citation type="submission" date="2023-03" db="EMBL/GenBank/DDBJ databases">
        <title>Muricauda XX sp. nov. and Muricauda XXX sp. nov., two novel species isolated from Okinawa Trough.</title>
        <authorList>
            <person name="Cao W."/>
            <person name="Deng X."/>
        </authorList>
    </citation>
    <scope>NUCLEOTIDE SEQUENCE [LARGE SCALE GENOMIC DNA]</scope>
    <source>
        <strain evidence="1 2">334s03</strain>
    </source>
</reference>